<keyword evidence="1" id="KW-0489">Methyltransferase</keyword>
<protein>
    <submittedName>
        <fullName evidence="1">Class I SAM-dependent methyltransferase</fullName>
    </submittedName>
</protein>
<dbReference type="GO" id="GO:0008168">
    <property type="term" value="F:methyltransferase activity"/>
    <property type="evidence" value="ECO:0007669"/>
    <property type="project" value="UniProtKB-KW"/>
</dbReference>
<keyword evidence="2" id="KW-1185">Reference proteome</keyword>
<accession>A0ABX2TKQ7</accession>
<dbReference type="RefSeq" id="WP_180286390.1">
    <property type="nucleotide sequence ID" value="NZ_JABFDB010000042.1"/>
</dbReference>
<dbReference type="EMBL" id="JABFDB010000042">
    <property type="protein sequence ID" value="NYZ24612.1"/>
    <property type="molecule type" value="Genomic_DNA"/>
</dbReference>
<reference evidence="1 2" key="1">
    <citation type="submission" date="2020-05" db="EMBL/GenBank/DDBJ databases">
        <title>Azospirillum oleiclasticum sp. nov, a nitrogen-fixing and heavy crude oil-emulsifying bacterium isolated from the crude oil of Yumen Oilfield.</title>
        <authorList>
            <person name="Wu D."/>
            <person name="Cai M."/>
            <person name="Zhang X."/>
        </authorList>
    </citation>
    <scope>NUCLEOTIDE SEQUENCE [LARGE SCALE GENOMIC DNA]</scope>
    <source>
        <strain evidence="1 2">ROY-1-1-2</strain>
    </source>
</reference>
<name>A0ABX2TKQ7_9PROT</name>
<gene>
    <name evidence="1" type="ORF">HND93_33330</name>
</gene>
<proteinExistence type="predicted"/>
<evidence type="ECO:0000313" key="1">
    <source>
        <dbReference type="EMBL" id="NYZ24612.1"/>
    </source>
</evidence>
<dbReference type="Proteomes" id="UP000584642">
    <property type="component" value="Unassembled WGS sequence"/>
</dbReference>
<keyword evidence="1" id="KW-0808">Transferase</keyword>
<evidence type="ECO:0000313" key="2">
    <source>
        <dbReference type="Proteomes" id="UP000584642"/>
    </source>
</evidence>
<sequence>MNRALNAYVAGLDAHNLTALEVSGRAWSHIPFKFHAAVGFPNYDVCRSGLAYKDADNNRIPIDIIFIEQVLEHVKMPAAAIRNLHSSLAEGGHLIVSTPFLLKVHDAPGDYWRWTPSGLRMLLQENGFADEDITIGAWGNRDCLMANVDDWAWYDPERHSLENEPDIPLVVWAFARKFTRPPPSPTP</sequence>
<comment type="caution">
    <text evidence="1">The sequence shown here is derived from an EMBL/GenBank/DDBJ whole genome shotgun (WGS) entry which is preliminary data.</text>
</comment>
<dbReference type="InterPro" id="IPR029063">
    <property type="entry name" value="SAM-dependent_MTases_sf"/>
</dbReference>
<dbReference type="GO" id="GO:0032259">
    <property type="term" value="P:methylation"/>
    <property type="evidence" value="ECO:0007669"/>
    <property type="project" value="UniProtKB-KW"/>
</dbReference>
<dbReference type="Gene3D" id="3.40.50.150">
    <property type="entry name" value="Vaccinia Virus protein VP39"/>
    <property type="match status" value="1"/>
</dbReference>
<organism evidence="1 2">
    <name type="scientific">Azospirillum oleiclasticum</name>
    <dbReference type="NCBI Taxonomy" id="2735135"/>
    <lineage>
        <taxon>Bacteria</taxon>
        <taxon>Pseudomonadati</taxon>
        <taxon>Pseudomonadota</taxon>
        <taxon>Alphaproteobacteria</taxon>
        <taxon>Rhodospirillales</taxon>
        <taxon>Azospirillaceae</taxon>
        <taxon>Azospirillum</taxon>
    </lineage>
</organism>
<dbReference type="Pfam" id="PF13489">
    <property type="entry name" value="Methyltransf_23"/>
    <property type="match status" value="1"/>
</dbReference>
<dbReference type="SUPFAM" id="SSF53335">
    <property type="entry name" value="S-adenosyl-L-methionine-dependent methyltransferases"/>
    <property type="match status" value="1"/>
</dbReference>